<feature type="domain" description="Tubby C-terminal" evidence="7">
    <location>
        <begin position="969"/>
        <end position="1084"/>
    </location>
</feature>
<evidence type="ECO:0000256" key="3">
    <source>
        <dbReference type="ARBA" id="ARBA00022490"/>
    </source>
</evidence>
<dbReference type="OrthoDB" id="8775810at2759"/>
<feature type="compositionally biased region" description="Low complexity" evidence="6">
    <location>
        <begin position="897"/>
        <end position="911"/>
    </location>
</feature>
<keyword evidence="3" id="KW-0963">Cytoplasm</keyword>
<keyword evidence="4" id="KW-0853">WD repeat</keyword>
<dbReference type="STRING" id="283909.R7T9E4"/>
<dbReference type="Pfam" id="PF24797">
    <property type="entry name" value="Beta-prop_WDR35_TULP_N"/>
    <property type="match status" value="1"/>
</dbReference>
<dbReference type="OMA" id="DARVKCM"/>
<dbReference type="SUPFAM" id="SSF50978">
    <property type="entry name" value="WD40 repeat-like"/>
    <property type="match status" value="1"/>
</dbReference>
<reference evidence="11" key="1">
    <citation type="submission" date="2012-12" db="EMBL/GenBank/DDBJ databases">
        <authorList>
            <person name="Hellsten U."/>
            <person name="Grimwood J."/>
            <person name="Chapman J.A."/>
            <person name="Shapiro H."/>
            <person name="Aerts A."/>
            <person name="Otillar R.P."/>
            <person name="Terry A.Y."/>
            <person name="Boore J.L."/>
            <person name="Simakov O."/>
            <person name="Marletaz F."/>
            <person name="Cho S.-J."/>
            <person name="Edsinger-Gonzales E."/>
            <person name="Havlak P."/>
            <person name="Kuo D.-H."/>
            <person name="Larsson T."/>
            <person name="Lv J."/>
            <person name="Arendt D."/>
            <person name="Savage R."/>
            <person name="Osoegawa K."/>
            <person name="de Jong P."/>
            <person name="Lindberg D.R."/>
            <person name="Seaver E.C."/>
            <person name="Weisblat D.A."/>
            <person name="Putnam N.H."/>
            <person name="Grigoriev I.V."/>
            <person name="Rokhsar D.S."/>
        </authorList>
    </citation>
    <scope>NUCLEOTIDE SEQUENCE</scope>
    <source>
        <strain evidence="11">I ESC-2004</strain>
    </source>
</reference>
<feature type="domain" description="IFT121/TULP4 N-terminal" evidence="8">
    <location>
        <begin position="18"/>
        <end position="305"/>
    </location>
</feature>
<feature type="compositionally biased region" description="Low complexity" evidence="6">
    <location>
        <begin position="989"/>
        <end position="1003"/>
    </location>
</feature>
<comment type="similarity">
    <text evidence="2">Belongs to the TUB family.</text>
</comment>
<dbReference type="PANTHER" id="PTHR16517">
    <property type="entry name" value="TUBBY-RELATED"/>
    <property type="match status" value="1"/>
</dbReference>
<evidence type="ECO:0000256" key="6">
    <source>
        <dbReference type="SAM" id="MobiDB-lite"/>
    </source>
</evidence>
<dbReference type="Proteomes" id="UP000014760">
    <property type="component" value="Unassembled WGS sequence"/>
</dbReference>
<dbReference type="InterPro" id="IPR000007">
    <property type="entry name" value="Tubby_C"/>
</dbReference>
<evidence type="ECO:0000313" key="9">
    <source>
        <dbReference type="EMBL" id="ELT88030.1"/>
    </source>
</evidence>
<dbReference type="SUPFAM" id="SSF54518">
    <property type="entry name" value="Tubby C-terminal domain-like"/>
    <property type="match status" value="1"/>
</dbReference>
<dbReference type="Pfam" id="PF01167">
    <property type="entry name" value="Tub"/>
    <property type="match status" value="1"/>
</dbReference>
<evidence type="ECO:0000313" key="11">
    <source>
        <dbReference type="Proteomes" id="UP000014760"/>
    </source>
</evidence>
<evidence type="ECO:0000256" key="4">
    <source>
        <dbReference type="ARBA" id="ARBA00022574"/>
    </source>
</evidence>
<comment type="subcellular location">
    <subcellularLocation>
        <location evidence="1">Cytoplasm</location>
    </subcellularLocation>
</comment>
<feature type="region of interest" description="Disordered" evidence="6">
    <location>
        <begin position="969"/>
        <end position="1015"/>
    </location>
</feature>
<feature type="region of interest" description="Disordered" evidence="6">
    <location>
        <begin position="852"/>
        <end position="912"/>
    </location>
</feature>
<evidence type="ECO:0000313" key="10">
    <source>
        <dbReference type="EnsemblMetazoa" id="CapteP225536"/>
    </source>
</evidence>
<feature type="region of interest" description="Disordered" evidence="6">
    <location>
        <begin position="164"/>
        <end position="189"/>
    </location>
</feature>
<dbReference type="HOGENOM" id="CLU_002083_0_0_1"/>
<feature type="compositionally biased region" description="Low complexity" evidence="6">
    <location>
        <begin position="866"/>
        <end position="880"/>
    </location>
</feature>
<dbReference type="Gene3D" id="3.20.90.10">
    <property type="entry name" value="Tubby Protein, Chain A"/>
    <property type="match status" value="1"/>
</dbReference>
<dbReference type="EnsemblMetazoa" id="CapteT225536">
    <property type="protein sequence ID" value="CapteP225536"/>
    <property type="gene ID" value="CapteG225536"/>
</dbReference>
<name>R7T9E4_CAPTE</name>
<feature type="region of interest" description="Disordered" evidence="6">
    <location>
        <begin position="567"/>
        <end position="590"/>
    </location>
</feature>
<dbReference type="InterPro" id="IPR025659">
    <property type="entry name" value="Tubby-like_C"/>
</dbReference>
<dbReference type="Gene3D" id="2.130.10.10">
    <property type="entry name" value="YVTN repeat-like/Quinoprotein amine dehydrogenase"/>
    <property type="match status" value="1"/>
</dbReference>
<dbReference type="FunCoup" id="R7T9E4">
    <property type="interactions" value="1466"/>
</dbReference>
<evidence type="ECO:0000256" key="5">
    <source>
        <dbReference type="ARBA" id="ARBA00022737"/>
    </source>
</evidence>
<dbReference type="EMBL" id="AMQN01003523">
    <property type="status" value="NOT_ANNOTATED_CDS"/>
    <property type="molecule type" value="Genomic_DNA"/>
</dbReference>
<evidence type="ECO:0000259" key="7">
    <source>
        <dbReference type="Pfam" id="PF01167"/>
    </source>
</evidence>
<evidence type="ECO:0000259" key="8">
    <source>
        <dbReference type="Pfam" id="PF24797"/>
    </source>
</evidence>
<dbReference type="AlphaFoldDB" id="R7T9E4"/>
<organism evidence="9">
    <name type="scientific">Capitella teleta</name>
    <name type="common">Polychaete worm</name>
    <dbReference type="NCBI Taxonomy" id="283909"/>
    <lineage>
        <taxon>Eukaryota</taxon>
        <taxon>Metazoa</taxon>
        <taxon>Spiralia</taxon>
        <taxon>Lophotrochozoa</taxon>
        <taxon>Annelida</taxon>
        <taxon>Polychaeta</taxon>
        <taxon>Sedentaria</taxon>
        <taxon>Scolecida</taxon>
        <taxon>Capitellidae</taxon>
        <taxon>Capitella</taxon>
    </lineage>
</organism>
<dbReference type="PANTHER" id="PTHR16517:SF2">
    <property type="entry name" value="TUBBY-RELATED PROTEIN 4"/>
    <property type="match status" value="1"/>
</dbReference>
<keyword evidence="11" id="KW-1185">Reference proteome</keyword>
<proteinExistence type="inferred from homology"/>
<dbReference type="InterPro" id="IPR056159">
    <property type="entry name" value="Beta-prop_IFT121_TULP_N"/>
</dbReference>
<feature type="compositionally biased region" description="Low complexity" evidence="6">
    <location>
        <begin position="170"/>
        <end position="188"/>
    </location>
</feature>
<dbReference type="GO" id="GO:0005737">
    <property type="term" value="C:cytoplasm"/>
    <property type="evidence" value="ECO:0007669"/>
    <property type="project" value="UniProtKB-SubCell"/>
</dbReference>
<dbReference type="InterPro" id="IPR015943">
    <property type="entry name" value="WD40/YVTN_repeat-like_dom_sf"/>
</dbReference>
<gene>
    <name evidence="9" type="ORF">CAPTEDRAFT_225536</name>
</gene>
<sequence length="1090" mass="120920">MSRALTLSEKFREIPRYCVILVRWNEPYQKLATCDTSGVIFVWIKHEGRWSIELINDRNSQVTDFAWSHEGHMALICYRDGFVLAGSVAGQRYWSTMINLEGCSITCCTWTPDDEKVMFGTTDGRAIVMTSAGAMVTPVNLEDDQEVQSMEWNCEKFFLDDSQHSDAAGEDTSSSSDSSAAASSSAKAPVRKSKRGEHILAVCFLDGFIHLMSSYNDAFPKVIETNLVGLRMEWSNEGDVLAVTGHTLLPDLSCQNELRLYTSTGHLRFLMPITGQTKPVLALTWGHLDHRLFLAIDCFVYTARVDKQISSLQYFSQRCIQAQLKHEAHCLKLPLPSRIQESFLSLFTSTIRGFYPEPHKLREFVCVPPPGEERVHCTMIRHGETEDTGEHYTLYLEYLGGLIPLLKGKRASKLRPEFVIYDPKIKGAVQQVEDDTLLLSNEEESNRESESDEDFVMDNCASPRMQRKRQQRRRLDQVARRDSAPDLKSMEDMMYDDNLPESAKLVEVTSNIWGTKFRIHGLASFLPEDLGEVVYKTSLLHLQPRQMTISIMELSCNELGCHQRDPAYNPNHFSESDDEGVPSSQPASSNKKFSAHLASLQLPNHSSNNYASISPETVSAVVPGLVEVHSSFKPAAKADCFPPVDISYSLVCPEEGVSRHEAVVLPEETAAVLDAAAALPQSQPQESLSTTSVIEMVAQRLQEDAASLLSSSSSSTQSRWADRPCADFKYIDEDTEDTLPALICPAADPMPPSVSPLSELSSVSASSLSLSSSKNTVPSTISSPSDSGSSGRLSASSNLGGGSSVALMTQVSSLQAFEPQNKHIISGAEPKAKAKLKDKSFKNNRCIEITRSERTIGMEQGEPLPSNSTRSSVSKKSFSFGIRRNSLESQQQKKDSSASQSVSLPSSPSRSYLKKQCSDLFCSDLFRWPSFTRSRGQSQAASEEEATLEMNVTTSDNFKNLQTFQKAQLSRKLKQARREDVLPHVKAQPGSSSSPASSRPSSPIQCPNGHPLIMHNKAPMWNENSQVYQLDFGGRVTQESAKNFQVEFKTKQVMQFGRIESNAYTLDFQYPFSTIQAFAVALANVTQRLK</sequence>
<protein>
    <submittedName>
        <fullName evidence="9 10">Uncharacterized protein</fullName>
    </submittedName>
</protein>
<dbReference type="InterPro" id="IPR036322">
    <property type="entry name" value="WD40_repeat_dom_sf"/>
</dbReference>
<evidence type="ECO:0000256" key="1">
    <source>
        <dbReference type="ARBA" id="ARBA00004496"/>
    </source>
</evidence>
<accession>R7T9E4</accession>
<reference evidence="10" key="3">
    <citation type="submission" date="2015-06" db="UniProtKB">
        <authorList>
            <consortium name="EnsemblMetazoa"/>
        </authorList>
    </citation>
    <scope>IDENTIFICATION</scope>
</reference>
<dbReference type="EMBL" id="KB312025">
    <property type="protein sequence ID" value="ELT88030.1"/>
    <property type="molecule type" value="Genomic_DNA"/>
</dbReference>
<reference evidence="9 11" key="2">
    <citation type="journal article" date="2013" name="Nature">
        <title>Insights into bilaterian evolution from three spiralian genomes.</title>
        <authorList>
            <person name="Simakov O."/>
            <person name="Marletaz F."/>
            <person name="Cho S.J."/>
            <person name="Edsinger-Gonzales E."/>
            <person name="Havlak P."/>
            <person name="Hellsten U."/>
            <person name="Kuo D.H."/>
            <person name="Larsson T."/>
            <person name="Lv J."/>
            <person name="Arendt D."/>
            <person name="Savage R."/>
            <person name="Osoegawa K."/>
            <person name="de Jong P."/>
            <person name="Grimwood J."/>
            <person name="Chapman J.A."/>
            <person name="Shapiro H."/>
            <person name="Aerts A."/>
            <person name="Otillar R.P."/>
            <person name="Terry A.Y."/>
            <person name="Boore J.L."/>
            <person name="Grigoriev I.V."/>
            <person name="Lindberg D.R."/>
            <person name="Seaver E.C."/>
            <person name="Weisblat D.A."/>
            <person name="Putnam N.H."/>
            <person name="Rokhsar D.S."/>
        </authorList>
    </citation>
    <scope>NUCLEOTIDE SEQUENCE</scope>
    <source>
        <strain evidence="9 11">I ESC-2004</strain>
    </source>
</reference>
<feature type="compositionally biased region" description="Basic and acidic residues" evidence="6">
    <location>
        <begin position="473"/>
        <end position="487"/>
    </location>
</feature>
<evidence type="ECO:0000256" key="2">
    <source>
        <dbReference type="ARBA" id="ARBA00007129"/>
    </source>
</evidence>
<keyword evidence="5" id="KW-0677">Repeat</keyword>
<feature type="region of interest" description="Disordered" evidence="6">
    <location>
        <begin position="461"/>
        <end position="487"/>
    </location>
</feature>
<feature type="compositionally biased region" description="Low complexity" evidence="6">
    <location>
        <begin position="770"/>
        <end position="798"/>
    </location>
</feature>
<feature type="region of interest" description="Disordered" evidence="6">
    <location>
        <begin position="770"/>
        <end position="800"/>
    </location>
</feature>